<evidence type="ECO:0000256" key="4">
    <source>
        <dbReference type="ARBA" id="ARBA00022692"/>
    </source>
</evidence>
<keyword evidence="5 7" id="KW-1133">Transmembrane helix</keyword>
<protein>
    <submittedName>
        <fullName evidence="8">MATE family efflux transporter</fullName>
    </submittedName>
</protein>
<feature type="transmembrane region" description="Helical" evidence="7">
    <location>
        <begin position="139"/>
        <end position="160"/>
    </location>
</feature>
<feature type="transmembrane region" description="Helical" evidence="7">
    <location>
        <begin position="417"/>
        <end position="438"/>
    </location>
</feature>
<feature type="transmembrane region" description="Helical" evidence="7">
    <location>
        <begin position="200"/>
        <end position="221"/>
    </location>
</feature>
<dbReference type="InterPro" id="IPR002528">
    <property type="entry name" value="MATE_fam"/>
</dbReference>
<dbReference type="InterPro" id="IPR048279">
    <property type="entry name" value="MdtK-like"/>
</dbReference>
<feature type="transmembrane region" description="Helical" evidence="7">
    <location>
        <begin position="242"/>
        <end position="268"/>
    </location>
</feature>
<comment type="subcellular location">
    <subcellularLocation>
        <location evidence="1">Cell membrane</location>
        <topology evidence="1">Multi-pass membrane protein</topology>
    </subcellularLocation>
</comment>
<dbReference type="Proteomes" id="UP001158045">
    <property type="component" value="Unassembled WGS sequence"/>
</dbReference>
<comment type="caution">
    <text evidence="8">The sequence shown here is derived from an EMBL/GenBank/DDBJ whole genome shotgun (WGS) entry which is preliminary data.</text>
</comment>
<dbReference type="PANTHER" id="PTHR43549">
    <property type="entry name" value="MULTIDRUG RESISTANCE PROTEIN YPNP-RELATED"/>
    <property type="match status" value="1"/>
</dbReference>
<evidence type="ECO:0000256" key="6">
    <source>
        <dbReference type="ARBA" id="ARBA00023136"/>
    </source>
</evidence>
<dbReference type="PANTHER" id="PTHR43549:SF3">
    <property type="entry name" value="MULTIDRUG RESISTANCE PROTEIN YPNP-RELATED"/>
    <property type="match status" value="1"/>
</dbReference>
<evidence type="ECO:0000313" key="8">
    <source>
        <dbReference type="EMBL" id="MDH8679335.1"/>
    </source>
</evidence>
<dbReference type="InterPro" id="IPR052031">
    <property type="entry name" value="Membrane_Transporter-Flippase"/>
</dbReference>
<proteinExistence type="predicted"/>
<accession>A0ABT6NFX5</accession>
<organism evidence="8 9">
    <name type="scientific">Fusibacter bizertensis</name>
    <dbReference type="NCBI Taxonomy" id="1488331"/>
    <lineage>
        <taxon>Bacteria</taxon>
        <taxon>Bacillati</taxon>
        <taxon>Bacillota</taxon>
        <taxon>Clostridia</taxon>
        <taxon>Eubacteriales</taxon>
        <taxon>Eubacteriales Family XII. Incertae Sedis</taxon>
        <taxon>Fusibacter</taxon>
    </lineage>
</organism>
<keyword evidence="3" id="KW-1003">Cell membrane</keyword>
<evidence type="ECO:0000256" key="3">
    <source>
        <dbReference type="ARBA" id="ARBA00022475"/>
    </source>
</evidence>
<dbReference type="PIRSF" id="PIRSF006603">
    <property type="entry name" value="DinF"/>
    <property type="match status" value="1"/>
</dbReference>
<sequence length="446" mass="48936">MKPAKYDLTKAPITGLLISMTLPMIFGMLGIVAFNIVDTYYVSRLGLVPMAAMTLTFPVVMIIGALAQGIGIGAAALISKSVGEKKQDKIVRYTTDSLILGLILVFVFVVLGLMTMKPLFTALGADSETLPFVIDYMKIWYPGVMFLIIPMIGNSGIRAIGDTKTPAIIMAVAALFNMIFDPLLIFGYGPFPEMGIQGAALATVISRAITMIVALYVLIYRQKIVSLKNIHFRAIVASFKDLLYIGIPNALTRIMTPLAIGVITSLIATYGKEATAGFGIATRIEMFAMLVINALTSIYVPLLGQNLGAKKHDRVLEIIRKSEIFSILYGLLTVIFFIFLGSQLGKLFTDNLKVIETVKVYLYVIPIGYGIQGLFLIYTSTLNVFNKPMHSAILSIVRLFVIYVPLSLLLSNYLGLLGIWISLNLSFFLVAIASKYLIKKQMKHLL</sequence>
<feature type="transmembrane region" description="Helical" evidence="7">
    <location>
        <begin position="167"/>
        <end position="188"/>
    </location>
</feature>
<feature type="transmembrane region" description="Helical" evidence="7">
    <location>
        <begin position="360"/>
        <end position="379"/>
    </location>
</feature>
<evidence type="ECO:0000256" key="5">
    <source>
        <dbReference type="ARBA" id="ARBA00022989"/>
    </source>
</evidence>
<evidence type="ECO:0000256" key="1">
    <source>
        <dbReference type="ARBA" id="ARBA00004651"/>
    </source>
</evidence>
<feature type="transmembrane region" description="Helical" evidence="7">
    <location>
        <begin position="391"/>
        <end position="411"/>
    </location>
</feature>
<name>A0ABT6NFX5_9FIRM</name>
<feature type="transmembrane region" description="Helical" evidence="7">
    <location>
        <begin position="98"/>
        <end position="119"/>
    </location>
</feature>
<evidence type="ECO:0000256" key="2">
    <source>
        <dbReference type="ARBA" id="ARBA00022448"/>
    </source>
</evidence>
<dbReference type="EMBL" id="JARYZI010000011">
    <property type="protein sequence ID" value="MDH8679335.1"/>
    <property type="molecule type" value="Genomic_DNA"/>
</dbReference>
<evidence type="ECO:0000313" key="9">
    <source>
        <dbReference type="Proteomes" id="UP001158045"/>
    </source>
</evidence>
<reference evidence="8 9" key="1">
    <citation type="submission" date="2023-04" db="EMBL/GenBank/DDBJ databases">
        <title>Fusibacter bizertensis strain WBS, isolated from littoral bottom sediments of the Arctic seas - biochemical and genomic analysis.</title>
        <authorList>
            <person name="Brioukhanov A.L."/>
        </authorList>
    </citation>
    <scope>NUCLEOTIDE SEQUENCE [LARGE SCALE GENOMIC DNA]</scope>
    <source>
        <strain evidence="8 9">WBS</strain>
    </source>
</reference>
<feature type="transmembrane region" description="Helical" evidence="7">
    <location>
        <begin position="280"/>
        <end position="303"/>
    </location>
</feature>
<dbReference type="RefSeq" id="WP_281095231.1">
    <property type="nucleotide sequence ID" value="NZ_JARYZI010000011.1"/>
</dbReference>
<feature type="transmembrane region" description="Helical" evidence="7">
    <location>
        <begin position="12"/>
        <end position="37"/>
    </location>
</feature>
<gene>
    <name evidence="8" type="ORF">QE109_14350</name>
</gene>
<feature type="transmembrane region" description="Helical" evidence="7">
    <location>
        <begin position="57"/>
        <end position="78"/>
    </location>
</feature>
<evidence type="ECO:0000256" key="7">
    <source>
        <dbReference type="SAM" id="Phobius"/>
    </source>
</evidence>
<dbReference type="Pfam" id="PF01554">
    <property type="entry name" value="MatE"/>
    <property type="match status" value="2"/>
</dbReference>
<keyword evidence="9" id="KW-1185">Reference proteome</keyword>
<keyword evidence="6 7" id="KW-0472">Membrane</keyword>
<keyword evidence="2" id="KW-0813">Transport</keyword>
<feature type="transmembrane region" description="Helical" evidence="7">
    <location>
        <begin position="324"/>
        <end position="340"/>
    </location>
</feature>
<dbReference type="NCBIfam" id="TIGR00797">
    <property type="entry name" value="matE"/>
    <property type="match status" value="1"/>
</dbReference>
<keyword evidence="4 7" id="KW-0812">Transmembrane</keyword>